<dbReference type="InterPro" id="IPR017715">
    <property type="entry name" value="NH2-phosphonate_OxRdtase"/>
</dbReference>
<accession>A0A840MNC3</accession>
<keyword evidence="1" id="KW-0560">Oxidoreductase</keyword>
<gene>
    <name evidence="3" type="ORF">HNQ59_001890</name>
</gene>
<protein>
    <submittedName>
        <fullName evidence="3">Putative aminophosphonate oxidoreductase</fullName>
    </submittedName>
</protein>
<name>A0A840MNC3_9PROT</name>
<sequence length="462" mass="50457">MQRPFWLAEALAIHPGEACPPLQGESHTDLCIVGGGFTGLWTAILTKQARPDLRIVIIEQDICGGGASGRNGGCLLTWSTKYPSLADHVGAAEARRLISASEQAVFDIAQFCARHQIDAELRLGGAIYAASNPAQTGRLDEVMASLSRLDLSHWQALDDARCHQLTGSTRLHQGWYSAAAGSVQPAKLVRGLRRVALAMGIRIHEHTPLRRLHRGDPIRLEIGQGQITARQVVLAVNAHLPNLVPGLARSMVLVSSDMIITEPVPDLITKLGLQHGQSVCDLRTFVHYWRSTADGRLMLGKGGNRIAFGNRYLAAFDQPSQYQHPLRQRLHHFFPELAHTTVAASWTGASDRSVSGFPFFGHLPDQPNVLYGAGYSGNGVVQSYLGGTLLSARLLGLDNAWTRSPLFGGPIRQYPPEPIRWAGAMLIRQAIRRKERAEDRQHPVAWLDERLSRLAASAGKSG</sequence>
<dbReference type="PANTHER" id="PTHR13847:SF285">
    <property type="entry name" value="FAD DEPENDENT OXIDOREDUCTASE DOMAIN-CONTAINING PROTEIN"/>
    <property type="match status" value="1"/>
</dbReference>
<dbReference type="GO" id="GO:0016491">
    <property type="term" value="F:oxidoreductase activity"/>
    <property type="evidence" value="ECO:0007669"/>
    <property type="project" value="UniProtKB-KW"/>
</dbReference>
<reference evidence="3 4" key="1">
    <citation type="submission" date="2020-08" db="EMBL/GenBank/DDBJ databases">
        <title>Genomic Encyclopedia of Type Strains, Phase IV (KMG-IV): sequencing the most valuable type-strain genomes for metagenomic binning, comparative biology and taxonomic classification.</title>
        <authorList>
            <person name="Goeker M."/>
        </authorList>
    </citation>
    <scope>NUCLEOTIDE SEQUENCE [LARGE SCALE GENOMIC DNA]</scope>
    <source>
        <strain evidence="3 4">DSM 27165</strain>
    </source>
</reference>
<keyword evidence="4" id="KW-1185">Reference proteome</keyword>
<evidence type="ECO:0000313" key="4">
    <source>
        <dbReference type="Proteomes" id="UP000575898"/>
    </source>
</evidence>
<dbReference type="Pfam" id="PF01266">
    <property type="entry name" value="DAO"/>
    <property type="match status" value="1"/>
</dbReference>
<proteinExistence type="predicted"/>
<dbReference type="SUPFAM" id="SSF51905">
    <property type="entry name" value="FAD/NAD(P)-binding domain"/>
    <property type="match status" value="1"/>
</dbReference>
<dbReference type="RefSeq" id="WP_184038129.1">
    <property type="nucleotide sequence ID" value="NZ_JACHHY010000010.1"/>
</dbReference>
<dbReference type="NCBIfam" id="TIGR03329">
    <property type="entry name" value="Phn_aa_oxid"/>
    <property type="match status" value="1"/>
</dbReference>
<dbReference type="Proteomes" id="UP000575898">
    <property type="component" value="Unassembled WGS sequence"/>
</dbReference>
<dbReference type="EMBL" id="JACHHY010000010">
    <property type="protein sequence ID" value="MBB5018599.1"/>
    <property type="molecule type" value="Genomic_DNA"/>
</dbReference>
<dbReference type="InterPro" id="IPR036188">
    <property type="entry name" value="FAD/NAD-bd_sf"/>
</dbReference>
<dbReference type="InterPro" id="IPR006076">
    <property type="entry name" value="FAD-dep_OxRdtase"/>
</dbReference>
<dbReference type="Gene3D" id="3.30.9.10">
    <property type="entry name" value="D-Amino Acid Oxidase, subunit A, domain 2"/>
    <property type="match status" value="1"/>
</dbReference>
<organism evidence="3 4">
    <name type="scientific">Chitinivorax tropicus</name>
    <dbReference type="NCBI Taxonomy" id="714531"/>
    <lineage>
        <taxon>Bacteria</taxon>
        <taxon>Pseudomonadati</taxon>
        <taxon>Pseudomonadota</taxon>
        <taxon>Betaproteobacteria</taxon>
        <taxon>Chitinivorax</taxon>
    </lineage>
</organism>
<comment type="caution">
    <text evidence="3">The sequence shown here is derived from an EMBL/GenBank/DDBJ whole genome shotgun (WGS) entry which is preliminary data.</text>
</comment>
<evidence type="ECO:0000256" key="1">
    <source>
        <dbReference type="ARBA" id="ARBA00023002"/>
    </source>
</evidence>
<dbReference type="Gene3D" id="3.50.50.60">
    <property type="entry name" value="FAD/NAD(P)-binding domain"/>
    <property type="match status" value="1"/>
</dbReference>
<feature type="domain" description="FAD dependent oxidoreductase" evidence="2">
    <location>
        <begin position="29"/>
        <end position="392"/>
    </location>
</feature>
<dbReference type="AlphaFoldDB" id="A0A840MNC3"/>
<evidence type="ECO:0000259" key="2">
    <source>
        <dbReference type="Pfam" id="PF01266"/>
    </source>
</evidence>
<evidence type="ECO:0000313" key="3">
    <source>
        <dbReference type="EMBL" id="MBB5018599.1"/>
    </source>
</evidence>
<dbReference type="GO" id="GO:0005737">
    <property type="term" value="C:cytoplasm"/>
    <property type="evidence" value="ECO:0007669"/>
    <property type="project" value="TreeGrafter"/>
</dbReference>
<dbReference type="PANTHER" id="PTHR13847">
    <property type="entry name" value="SARCOSINE DEHYDROGENASE-RELATED"/>
    <property type="match status" value="1"/>
</dbReference>